<reference evidence="2 3" key="1">
    <citation type="journal article" date="2018" name="Nat. Ecol. Evol.">
        <title>Shark genomes provide insights into elasmobranch evolution and the origin of vertebrates.</title>
        <authorList>
            <person name="Hara Y"/>
            <person name="Yamaguchi K"/>
            <person name="Onimaru K"/>
            <person name="Kadota M"/>
            <person name="Koyanagi M"/>
            <person name="Keeley SD"/>
            <person name="Tatsumi K"/>
            <person name="Tanaka K"/>
            <person name="Motone F"/>
            <person name="Kageyama Y"/>
            <person name="Nozu R"/>
            <person name="Adachi N"/>
            <person name="Nishimura O"/>
            <person name="Nakagawa R"/>
            <person name="Tanegashima C"/>
            <person name="Kiyatake I"/>
            <person name="Matsumoto R"/>
            <person name="Murakumo K"/>
            <person name="Nishida K"/>
            <person name="Terakita A"/>
            <person name="Kuratani S"/>
            <person name="Sato K"/>
            <person name="Hyodo S Kuraku.S."/>
        </authorList>
    </citation>
    <scope>NUCLEOTIDE SEQUENCE [LARGE SCALE GENOMIC DNA]</scope>
</reference>
<dbReference type="OrthoDB" id="8932843at2759"/>
<proteinExistence type="predicted"/>
<dbReference type="EMBL" id="BEZZ01000419">
    <property type="protein sequence ID" value="GCC32194.1"/>
    <property type="molecule type" value="Genomic_DNA"/>
</dbReference>
<feature type="compositionally biased region" description="Basic residues" evidence="1">
    <location>
        <begin position="105"/>
        <end position="116"/>
    </location>
</feature>
<gene>
    <name evidence="2" type="ORF">chiPu_0010654</name>
</gene>
<dbReference type="AlphaFoldDB" id="A0A401SP71"/>
<comment type="caution">
    <text evidence="2">The sequence shown here is derived from an EMBL/GenBank/DDBJ whole genome shotgun (WGS) entry which is preliminary data.</text>
</comment>
<feature type="compositionally biased region" description="Basic and acidic residues" evidence="1">
    <location>
        <begin position="78"/>
        <end position="88"/>
    </location>
</feature>
<feature type="region of interest" description="Disordered" evidence="1">
    <location>
        <begin position="53"/>
        <end position="128"/>
    </location>
</feature>
<dbReference type="Proteomes" id="UP000287033">
    <property type="component" value="Unassembled WGS sequence"/>
</dbReference>
<organism evidence="2 3">
    <name type="scientific">Chiloscyllium punctatum</name>
    <name type="common">Brownbanded bambooshark</name>
    <name type="synonym">Hemiscyllium punctatum</name>
    <dbReference type="NCBI Taxonomy" id="137246"/>
    <lineage>
        <taxon>Eukaryota</taxon>
        <taxon>Metazoa</taxon>
        <taxon>Chordata</taxon>
        <taxon>Craniata</taxon>
        <taxon>Vertebrata</taxon>
        <taxon>Chondrichthyes</taxon>
        <taxon>Elasmobranchii</taxon>
        <taxon>Galeomorphii</taxon>
        <taxon>Galeoidea</taxon>
        <taxon>Orectolobiformes</taxon>
        <taxon>Hemiscylliidae</taxon>
        <taxon>Chiloscyllium</taxon>
    </lineage>
</organism>
<keyword evidence="3" id="KW-1185">Reference proteome</keyword>
<evidence type="ECO:0000256" key="1">
    <source>
        <dbReference type="SAM" id="MobiDB-lite"/>
    </source>
</evidence>
<evidence type="ECO:0000313" key="2">
    <source>
        <dbReference type="EMBL" id="GCC32194.1"/>
    </source>
</evidence>
<sequence>MIPGWVLAGVPGLHCIACRALDAGLHFESLKQIPNEVSEHVKLLDTEEVDLDQSNMMNTKSDNCKRSRNLKKIQISPNEKKEQFERAVIHLTEGVTEGNRESSPKKKHKKNKKSKEKSKSKEKCSQKKELQKLEKLWQQWTPKPLPESTASAKVRKKKCHLKDRTSVRVSDANHLGMKHKEQEEEDKATETVNDLQVKNKMACKYLCLPASQENVCSSVDDKEKQQDEGTHRHWEEASCIKMIAQETSRKGGLPGSLHYGSRNPFRLSCANTSTPTIPVDASLLTHLRCLKSSPSNPTRVHENSEPICLKTSKDDQVMKTSPELIEDFGNSQDLFITQKKFLPFVQSNSNSSYSVEEMASEECAEQLRSLDGRQLRFCSPPHTKVIDLCCSGLKSPKSRSAEKGTQTDDFFSSPAFATSVLFCQKLKKEQSFEEPLDLSLPSRLRTKNSTDLKNILNASYIQENSINPSYQHIALPLSSPEGQHACQLLRFLPYSDGKKHNRRYYDGKFVQTFLNQSYFFKVKGQGKPKNPRMPLLKKNGKKQRN</sequence>
<feature type="region of interest" description="Disordered" evidence="1">
    <location>
        <begin position="144"/>
        <end position="167"/>
    </location>
</feature>
<evidence type="ECO:0000313" key="3">
    <source>
        <dbReference type="Proteomes" id="UP000287033"/>
    </source>
</evidence>
<name>A0A401SP71_CHIPU</name>
<accession>A0A401SP71</accession>
<feature type="region of interest" description="Disordered" evidence="1">
    <location>
        <begin position="523"/>
        <end position="545"/>
    </location>
</feature>
<protein>
    <submittedName>
        <fullName evidence="2">Uncharacterized protein</fullName>
    </submittedName>
</protein>
<feature type="compositionally biased region" description="Basic and acidic residues" evidence="1">
    <location>
        <begin position="117"/>
        <end position="128"/>
    </location>
</feature>